<reference evidence="17" key="3">
    <citation type="submission" date="2023-01" db="EMBL/GenBank/DDBJ databases">
        <authorList>
            <person name="Sun Q."/>
            <person name="Evtushenko L."/>
        </authorList>
    </citation>
    <scope>NUCLEOTIDE SEQUENCE</scope>
    <source>
        <strain evidence="17">VKM B-1606</strain>
    </source>
</reference>
<evidence type="ECO:0000256" key="4">
    <source>
        <dbReference type="ARBA" id="ARBA00003889"/>
    </source>
</evidence>
<feature type="binding site" evidence="16">
    <location>
        <begin position="15"/>
        <end position="22"/>
    </location>
    <ligand>
        <name>GTP</name>
        <dbReference type="ChEBI" id="CHEBI:37565"/>
    </ligand>
</feature>
<keyword evidence="18" id="KW-0548">Nucleotidyltransferase</keyword>
<name>A0A9W6ISQ5_9HYPH</name>
<evidence type="ECO:0000256" key="8">
    <source>
        <dbReference type="ARBA" id="ARBA00022573"/>
    </source>
</evidence>
<dbReference type="EMBL" id="BSFF01000002">
    <property type="protein sequence ID" value="GLK55493.1"/>
    <property type="molecule type" value="Genomic_DNA"/>
</dbReference>
<evidence type="ECO:0000256" key="14">
    <source>
        <dbReference type="PIRNR" id="PIRNR006135"/>
    </source>
</evidence>
<dbReference type="InterPro" id="IPR003203">
    <property type="entry name" value="CobU/CobP"/>
</dbReference>
<dbReference type="Pfam" id="PF02283">
    <property type="entry name" value="CobU"/>
    <property type="match status" value="1"/>
</dbReference>
<dbReference type="GO" id="GO:0005525">
    <property type="term" value="F:GTP binding"/>
    <property type="evidence" value="ECO:0007669"/>
    <property type="project" value="UniProtKB-UniRule"/>
</dbReference>
<keyword evidence="8 14" id="KW-0169">Cobalamin biosynthesis</keyword>
<comment type="catalytic activity">
    <reaction evidence="2 14">
        <text>adenosylcob(III)inamide phosphate + GTP + H(+) = adenosylcob(III)inamide-GDP + diphosphate</text>
        <dbReference type="Rhea" id="RHEA:22712"/>
        <dbReference type="ChEBI" id="CHEBI:15378"/>
        <dbReference type="ChEBI" id="CHEBI:33019"/>
        <dbReference type="ChEBI" id="CHEBI:37565"/>
        <dbReference type="ChEBI" id="CHEBI:58502"/>
        <dbReference type="ChEBI" id="CHEBI:60487"/>
        <dbReference type="EC" id="2.7.7.62"/>
    </reaction>
</comment>
<evidence type="ECO:0000256" key="11">
    <source>
        <dbReference type="ARBA" id="ARBA00022777"/>
    </source>
</evidence>
<comment type="catalytic activity">
    <reaction evidence="1 14">
        <text>adenosylcob(III)inamide + ATP = adenosylcob(III)inamide phosphate + ADP + H(+)</text>
        <dbReference type="Rhea" id="RHEA:15769"/>
        <dbReference type="ChEBI" id="CHEBI:2480"/>
        <dbReference type="ChEBI" id="CHEBI:15378"/>
        <dbReference type="ChEBI" id="CHEBI:30616"/>
        <dbReference type="ChEBI" id="CHEBI:58502"/>
        <dbReference type="ChEBI" id="CHEBI:456216"/>
        <dbReference type="EC" id="2.7.1.156"/>
    </reaction>
</comment>
<dbReference type="SUPFAM" id="SSF52540">
    <property type="entry name" value="P-loop containing nucleoside triphosphate hydrolases"/>
    <property type="match status" value="1"/>
</dbReference>
<dbReference type="PIRSF" id="PIRSF006135">
    <property type="entry name" value="CobU"/>
    <property type="match status" value="1"/>
</dbReference>
<dbReference type="CDD" id="cd00544">
    <property type="entry name" value="CobU"/>
    <property type="match status" value="1"/>
</dbReference>
<dbReference type="InterPro" id="IPR027417">
    <property type="entry name" value="P-loop_NTPase"/>
</dbReference>
<feature type="binding site" evidence="16">
    <location>
        <position position="91"/>
    </location>
    <ligand>
        <name>GTP</name>
        <dbReference type="ChEBI" id="CHEBI:37565"/>
    </ligand>
</feature>
<gene>
    <name evidence="17" type="ORF">GCM10008170_15120</name>
    <name evidence="18" type="ORF">JOD31_000413</name>
</gene>
<evidence type="ECO:0000256" key="7">
    <source>
        <dbReference type="ARBA" id="ARBA00007490"/>
    </source>
</evidence>
<feature type="binding site" evidence="16">
    <location>
        <position position="69"/>
    </location>
    <ligand>
        <name>GTP</name>
        <dbReference type="ChEBI" id="CHEBI:37565"/>
    </ligand>
</feature>
<dbReference type="EC" id="2.7.1.156" evidence="14"/>
<sequence>MPTPARRGTVTLVLGGARSGKSRFAEGLATATGLDLVYVATAQAFDDEMRERIARHRADRAGEGWRTVEAPLALAGVVAAESAPETALLVDCLTLWLTNVMLADLDVEREVDGLLAAIGAAQGPVVLVSNEVGYGIVPENALARAFRDHQGRLNQRVAAIADRVTLVAAGLPLDLKLPKEPTS</sequence>
<comment type="pathway">
    <text evidence="5 14">Cofactor biosynthesis; adenosylcobalamin biosynthesis; adenosylcobalamin from cob(II)yrinate a,c-diamide: step 6/7.</text>
</comment>
<comment type="catalytic activity">
    <reaction evidence="3">
        <text>adenosylcob(III)inamide + GTP = adenosylcob(III)inamide phosphate + GDP + H(+)</text>
        <dbReference type="Rhea" id="RHEA:15765"/>
        <dbReference type="ChEBI" id="CHEBI:2480"/>
        <dbReference type="ChEBI" id="CHEBI:15378"/>
        <dbReference type="ChEBI" id="CHEBI:37565"/>
        <dbReference type="ChEBI" id="CHEBI:58189"/>
        <dbReference type="ChEBI" id="CHEBI:58502"/>
        <dbReference type="EC" id="2.7.1.156"/>
    </reaction>
</comment>
<comment type="caution">
    <text evidence="17">The sequence shown here is derived from an EMBL/GenBank/DDBJ whole genome shotgun (WGS) entry which is preliminary data.</text>
</comment>
<proteinExistence type="inferred from homology"/>
<evidence type="ECO:0000256" key="3">
    <source>
        <dbReference type="ARBA" id="ARBA00001522"/>
    </source>
</evidence>
<dbReference type="EMBL" id="JAFBCY010000001">
    <property type="protein sequence ID" value="MBM7850201.1"/>
    <property type="molecule type" value="Genomic_DNA"/>
</dbReference>
<comment type="similarity">
    <text evidence="7 14">Belongs to the CobU/CobP family.</text>
</comment>
<dbReference type="GO" id="GO:0005524">
    <property type="term" value="F:ATP binding"/>
    <property type="evidence" value="ECO:0007669"/>
    <property type="project" value="UniProtKB-UniRule"/>
</dbReference>
<evidence type="ECO:0000313" key="20">
    <source>
        <dbReference type="Proteomes" id="UP001143400"/>
    </source>
</evidence>
<protein>
    <recommendedName>
        <fullName evidence="14">Bifunctional adenosylcobalamin biosynthesis protein</fullName>
        <ecNumber evidence="14">2.7.1.156</ecNumber>
        <ecNumber evidence="14">2.7.7.62</ecNumber>
    </recommendedName>
</protein>
<evidence type="ECO:0000256" key="13">
    <source>
        <dbReference type="ARBA" id="ARBA00023134"/>
    </source>
</evidence>
<evidence type="ECO:0000256" key="6">
    <source>
        <dbReference type="ARBA" id="ARBA00005159"/>
    </source>
</evidence>
<feature type="binding site" evidence="16">
    <location>
        <begin position="57"/>
        <end position="60"/>
    </location>
    <ligand>
        <name>GTP</name>
        <dbReference type="ChEBI" id="CHEBI:37565"/>
    </ligand>
</feature>
<comment type="function">
    <text evidence="4 14">Catalyzes ATP-dependent phosphorylation of adenosylcobinamide and addition of GMP to adenosylcobinamide phosphate.</text>
</comment>
<feature type="binding site" evidence="16">
    <location>
        <begin position="40"/>
        <end position="42"/>
    </location>
    <ligand>
        <name>GTP</name>
        <dbReference type="ChEBI" id="CHEBI:37565"/>
    </ligand>
</feature>
<keyword evidence="9 14" id="KW-0808">Transferase</keyword>
<evidence type="ECO:0000256" key="5">
    <source>
        <dbReference type="ARBA" id="ARBA00004692"/>
    </source>
</evidence>
<keyword evidence="11 14" id="KW-0418">Kinase</keyword>
<evidence type="ECO:0000256" key="2">
    <source>
        <dbReference type="ARBA" id="ARBA00000711"/>
    </source>
</evidence>
<evidence type="ECO:0000256" key="15">
    <source>
        <dbReference type="PIRSR" id="PIRSR006135-1"/>
    </source>
</evidence>
<keyword evidence="10 14" id="KW-0547">Nucleotide-binding</keyword>
<dbReference type="Proteomes" id="UP001143400">
    <property type="component" value="Unassembled WGS sequence"/>
</dbReference>
<dbReference type="GO" id="GO:0009236">
    <property type="term" value="P:cobalamin biosynthetic process"/>
    <property type="evidence" value="ECO:0007669"/>
    <property type="project" value="UniProtKB-UniRule"/>
</dbReference>
<dbReference type="PANTHER" id="PTHR34848:SF1">
    <property type="entry name" value="BIFUNCTIONAL ADENOSYLCOBALAMIN BIOSYNTHESIS PROTEIN COBU"/>
    <property type="match status" value="1"/>
</dbReference>
<dbReference type="RefSeq" id="WP_204948653.1">
    <property type="nucleotide sequence ID" value="NZ_BSFF01000002.1"/>
</dbReference>
<comment type="pathway">
    <text evidence="6 14">Cofactor biosynthesis; adenosylcobalamin biosynthesis; adenosylcobalamin from cob(II)yrinate a,c-diamide: step 5/7.</text>
</comment>
<accession>A0A9W6ISQ5</accession>
<keyword evidence="13 14" id="KW-0342">GTP-binding</keyword>
<organism evidence="17 20">
    <name type="scientific">Methylopila capsulata</name>
    <dbReference type="NCBI Taxonomy" id="61654"/>
    <lineage>
        <taxon>Bacteria</taxon>
        <taxon>Pseudomonadati</taxon>
        <taxon>Pseudomonadota</taxon>
        <taxon>Alphaproteobacteria</taxon>
        <taxon>Hyphomicrobiales</taxon>
        <taxon>Methylopilaceae</taxon>
        <taxon>Methylopila</taxon>
    </lineage>
</organism>
<evidence type="ECO:0000256" key="9">
    <source>
        <dbReference type="ARBA" id="ARBA00022679"/>
    </source>
</evidence>
<feature type="active site" description="GMP-histidine intermediate" evidence="15">
    <location>
        <position position="56"/>
    </location>
</feature>
<dbReference type="NCBIfam" id="NF004469">
    <property type="entry name" value="PRK05800.1"/>
    <property type="match status" value="1"/>
</dbReference>
<evidence type="ECO:0000256" key="16">
    <source>
        <dbReference type="PIRSR" id="PIRSR006135-2"/>
    </source>
</evidence>
<dbReference type="Gene3D" id="3.40.50.300">
    <property type="entry name" value="P-loop containing nucleotide triphosphate hydrolases"/>
    <property type="match status" value="1"/>
</dbReference>
<evidence type="ECO:0000313" key="19">
    <source>
        <dbReference type="Proteomes" id="UP000758856"/>
    </source>
</evidence>
<dbReference type="PANTHER" id="PTHR34848">
    <property type="match status" value="1"/>
</dbReference>
<evidence type="ECO:0000256" key="1">
    <source>
        <dbReference type="ARBA" id="ARBA00000312"/>
    </source>
</evidence>
<evidence type="ECO:0000313" key="18">
    <source>
        <dbReference type="EMBL" id="MBM7850201.1"/>
    </source>
</evidence>
<dbReference type="GO" id="GO:0008820">
    <property type="term" value="F:cobinamide phosphate guanylyltransferase activity"/>
    <property type="evidence" value="ECO:0007669"/>
    <property type="project" value="UniProtKB-UniRule"/>
</dbReference>
<evidence type="ECO:0000313" key="17">
    <source>
        <dbReference type="EMBL" id="GLK55493.1"/>
    </source>
</evidence>
<evidence type="ECO:0000256" key="12">
    <source>
        <dbReference type="ARBA" id="ARBA00022840"/>
    </source>
</evidence>
<evidence type="ECO:0000256" key="10">
    <source>
        <dbReference type="ARBA" id="ARBA00022741"/>
    </source>
</evidence>
<keyword evidence="12 14" id="KW-0067">ATP-binding</keyword>
<keyword evidence="19" id="KW-1185">Reference proteome</keyword>
<dbReference type="Proteomes" id="UP000758856">
    <property type="component" value="Unassembled WGS sequence"/>
</dbReference>
<reference evidence="17" key="1">
    <citation type="journal article" date="2014" name="Int. J. Syst. Evol. Microbiol.">
        <title>Complete genome sequence of Corynebacterium casei LMG S-19264T (=DSM 44701T), isolated from a smear-ripened cheese.</title>
        <authorList>
            <consortium name="US DOE Joint Genome Institute (JGI-PGF)"/>
            <person name="Walter F."/>
            <person name="Albersmeier A."/>
            <person name="Kalinowski J."/>
            <person name="Ruckert C."/>
        </authorList>
    </citation>
    <scope>NUCLEOTIDE SEQUENCE</scope>
    <source>
        <strain evidence="17">VKM B-1606</strain>
    </source>
</reference>
<dbReference type="GO" id="GO:0043752">
    <property type="term" value="F:adenosylcobinamide kinase activity"/>
    <property type="evidence" value="ECO:0007669"/>
    <property type="project" value="UniProtKB-EC"/>
</dbReference>
<reference evidence="18 19" key="2">
    <citation type="submission" date="2021-01" db="EMBL/GenBank/DDBJ databases">
        <title>Genomic Encyclopedia of Type Strains, Phase IV (KMG-IV): sequencing the most valuable type-strain genomes for metagenomic binning, comparative biology and taxonomic classification.</title>
        <authorList>
            <person name="Goeker M."/>
        </authorList>
    </citation>
    <scope>NUCLEOTIDE SEQUENCE [LARGE SCALE GENOMIC DNA]</scope>
    <source>
        <strain evidence="18 19">DSM 6130</strain>
    </source>
</reference>
<dbReference type="AlphaFoldDB" id="A0A9W6ISQ5"/>
<dbReference type="EC" id="2.7.7.62" evidence="14"/>